<keyword evidence="2" id="KW-1185">Reference proteome</keyword>
<name>A0ABW1PAJ7_9PSEU</name>
<dbReference type="RefSeq" id="WP_380638700.1">
    <property type="nucleotide sequence ID" value="NZ_JBHSQO010000028.1"/>
</dbReference>
<evidence type="ECO:0000313" key="1">
    <source>
        <dbReference type="EMBL" id="MFC6092408.1"/>
    </source>
</evidence>
<organism evidence="1 2">
    <name type="scientific">Saccharothrix lopnurensis</name>
    <dbReference type="NCBI Taxonomy" id="1670621"/>
    <lineage>
        <taxon>Bacteria</taxon>
        <taxon>Bacillati</taxon>
        <taxon>Actinomycetota</taxon>
        <taxon>Actinomycetes</taxon>
        <taxon>Pseudonocardiales</taxon>
        <taxon>Pseudonocardiaceae</taxon>
        <taxon>Saccharothrix</taxon>
    </lineage>
</organism>
<sequence length="166" mass="18035">MAEPEPSPVNLVAGTGSRKAVRPGDVFTLELADGRHLFGRVVGADLPRGRAPIPGAYLIYLYDAVSGSPEPDLARLRPDALLAPPLFINRLPWTKGYFRTVAHHDPAPADLLERHCFRTSGGEHLDRDGQPTTHTEPCGSWTLAGYFSVDREIGRALGLPVVGYSR</sequence>
<protein>
    <submittedName>
        <fullName evidence="1">Immunity 26/phosphotriesterase HocA family protein</fullName>
    </submittedName>
</protein>
<dbReference type="EMBL" id="JBHSQO010000028">
    <property type="protein sequence ID" value="MFC6092408.1"/>
    <property type="molecule type" value="Genomic_DNA"/>
</dbReference>
<dbReference type="Proteomes" id="UP001596220">
    <property type="component" value="Unassembled WGS sequence"/>
</dbReference>
<reference evidence="2" key="1">
    <citation type="journal article" date="2019" name="Int. J. Syst. Evol. Microbiol.">
        <title>The Global Catalogue of Microorganisms (GCM) 10K type strain sequencing project: providing services to taxonomists for standard genome sequencing and annotation.</title>
        <authorList>
            <consortium name="The Broad Institute Genomics Platform"/>
            <consortium name="The Broad Institute Genome Sequencing Center for Infectious Disease"/>
            <person name="Wu L."/>
            <person name="Ma J."/>
        </authorList>
    </citation>
    <scope>NUCLEOTIDE SEQUENCE [LARGE SCALE GENOMIC DNA]</scope>
    <source>
        <strain evidence="2">CGMCC 4.7246</strain>
    </source>
</reference>
<dbReference type="InterPro" id="IPR029278">
    <property type="entry name" value="Imm26"/>
</dbReference>
<dbReference type="Pfam" id="PF15428">
    <property type="entry name" value="Imm26"/>
    <property type="match status" value="1"/>
</dbReference>
<accession>A0ABW1PAJ7</accession>
<proteinExistence type="predicted"/>
<comment type="caution">
    <text evidence="1">The sequence shown here is derived from an EMBL/GenBank/DDBJ whole genome shotgun (WGS) entry which is preliminary data.</text>
</comment>
<gene>
    <name evidence="1" type="ORF">ACFP3R_24315</name>
</gene>
<evidence type="ECO:0000313" key="2">
    <source>
        <dbReference type="Proteomes" id="UP001596220"/>
    </source>
</evidence>